<evidence type="ECO:0000313" key="1">
    <source>
        <dbReference type="EMBL" id="KAL1547316.1"/>
    </source>
</evidence>
<dbReference type="Proteomes" id="UP001567538">
    <property type="component" value="Unassembled WGS sequence"/>
</dbReference>
<sequence>MGRRSLKVFINVCKHWLSIISAQQFCHLHTLRHPKPQPSLIVRTHKLVPYSVAIQNSKILNSCNGLLLLLQPVHPVEYHVYNSTTKQSRTISLTDSEDFTKSLWASLQDRVC</sequence>
<reference evidence="1 2" key="1">
    <citation type="submission" date="2024-06" db="EMBL/GenBank/DDBJ databases">
        <title>A chromosome level genome sequence of Diviner's sage (Salvia divinorum).</title>
        <authorList>
            <person name="Ford S.A."/>
            <person name="Ro D.-K."/>
            <person name="Ness R.W."/>
            <person name="Phillips M.A."/>
        </authorList>
    </citation>
    <scope>NUCLEOTIDE SEQUENCE [LARGE SCALE GENOMIC DNA]</scope>
    <source>
        <strain evidence="1">SAF-2024a</strain>
        <tissue evidence="1">Leaf</tissue>
    </source>
</reference>
<evidence type="ECO:0000313" key="2">
    <source>
        <dbReference type="Proteomes" id="UP001567538"/>
    </source>
</evidence>
<name>A0ABD1GX08_SALDI</name>
<keyword evidence="2" id="KW-1185">Reference proteome</keyword>
<accession>A0ABD1GX08</accession>
<gene>
    <name evidence="1" type="ORF">AAHA92_23809</name>
</gene>
<proteinExistence type="predicted"/>
<dbReference type="AlphaFoldDB" id="A0ABD1GX08"/>
<dbReference type="EMBL" id="JBEAFC010000008">
    <property type="protein sequence ID" value="KAL1547316.1"/>
    <property type="molecule type" value="Genomic_DNA"/>
</dbReference>
<protein>
    <submittedName>
        <fullName evidence="1">F-box protein-like protein</fullName>
    </submittedName>
</protein>
<organism evidence="1 2">
    <name type="scientific">Salvia divinorum</name>
    <name type="common">Maria pastora</name>
    <name type="synonym">Diviner's sage</name>
    <dbReference type="NCBI Taxonomy" id="28513"/>
    <lineage>
        <taxon>Eukaryota</taxon>
        <taxon>Viridiplantae</taxon>
        <taxon>Streptophyta</taxon>
        <taxon>Embryophyta</taxon>
        <taxon>Tracheophyta</taxon>
        <taxon>Spermatophyta</taxon>
        <taxon>Magnoliopsida</taxon>
        <taxon>eudicotyledons</taxon>
        <taxon>Gunneridae</taxon>
        <taxon>Pentapetalae</taxon>
        <taxon>asterids</taxon>
        <taxon>lamiids</taxon>
        <taxon>Lamiales</taxon>
        <taxon>Lamiaceae</taxon>
        <taxon>Nepetoideae</taxon>
        <taxon>Mentheae</taxon>
        <taxon>Salviinae</taxon>
        <taxon>Salvia</taxon>
        <taxon>Salvia subgen. Calosphace</taxon>
    </lineage>
</organism>
<comment type="caution">
    <text evidence="1">The sequence shown here is derived from an EMBL/GenBank/DDBJ whole genome shotgun (WGS) entry which is preliminary data.</text>
</comment>